<name>A0A2T5G788_9BACL</name>
<dbReference type="EMBL" id="PEBW01000003">
    <property type="protein sequence ID" value="PTQ52032.1"/>
    <property type="molecule type" value="Genomic_DNA"/>
</dbReference>
<organism evidence="4 5">
    <name type="scientific">Brockia lithotrophica</name>
    <dbReference type="NCBI Taxonomy" id="933949"/>
    <lineage>
        <taxon>Bacteria</taxon>
        <taxon>Bacillati</taxon>
        <taxon>Bacillota</taxon>
        <taxon>Bacilli</taxon>
        <taxon>Bacillales</taxon>
        <taxon>Bacillales Family X. Incertae Sedis</taxon>
        <taxon>Brockia</taxon>
    </lineage>
</organism>
<dbReference type="SUPFAM" id="SSF51161">
    <property type="entry name" value="Trimeric LpxA-like enzymes"/>
    <property type="match status" value="1"/>
</dbReference>
<feature type="domain" description="Nucleotidyl transferase" evidence="3">
    <location>
        <begin position="16"/>
        <end position="245"/>
    </location>
</feature>
<dbReference type="GO" id="GO:0016779">
    <property type="term" value="F:nucleotidyltransferase activity"/>
    <property type="evidence" value="ECO:0007669"/>
    <property type="project" value="UniProtKB-KW"/>
</dbReference>
<proteinExistence type="predicted"/>
<evidence type="ECO:0000256" key="1">
    <source>
        <dbReference type="ARBA" id="ARBA00022679"/>
    </source>
</evidence>
<evidence type="ECO:0000313" key="4">
    <source>
        <dbReference type="EMBL" id="PTQ52032.1"/>
    </source>
</evidence>
<dbReference type="AlphaFoldDB" id="A0A2T5G788"/>
<keyword evidence="1 4" id="KW-0808">Transferase</keyword>
<evidence type="ECO:0000259" key="3">
    <source>
        <dbReference type="Pfam" id="PF00483"/>
    </source>
</evidence>
<keyword evidence="2" id="KW-0677">Repeat</keyword>
<dbReference type="Proteomes" id="UP000244016">
    <property type="component" value="Unassembled WGS sequence"/>
</dbReference>
<sequence>MCGRVHRTEGGTRMQALLLAGGMGTRLRPITEDLPKPMVPLGNRPWLASLILHLRKEGVSRFVLAVKHHAHVIEEYFGDGSSLGVEIRYAREREYLGTAGAIKNAEAYLEERFLVVNADIVHLVDLERLLAFHREHGGAVTIGLTEVENPSAYGVVAQGERGEILRFVEKPKIEEAPSRRINAGVYVLERRVLDAIPRGREVSIEREVFPRLIAEGAGVYGLLLDGYWMDIGTPERYRQAHWDLLDGAFRLPEFPAGAKSGIYVGRRVRIGKNVRLVPPLLLSDDVVVEDDAVVGPYAILGEGVRVGRGATVTRTILWRRARVGDLSNLSETIGCEGVETPPAYTVHAAILKVSRERLLALRSVAQAASPADEVAPKAVPHR</sequence>
<dbReference type="InterPro" id="IPR018357">
    <property type="entry name" value="Hexapep_transf_CS"/>
</dbReference>
<dbReference type="Gene3D" id="2.160.10.10">
    <property type="entry name" value="Hexapeptide repeat proteins"/>
    <property type="match status" value="1"/>
</dbReference>
<dbReference type="InterPro" id="IPR029044">
    <property type="entry name" value="Nucleotide-diphossugar_trans"/>
</dbReference>
<gene>
    <name evidence="4" type="ORF">BLITH_0999</name>
</gene>
<dbReference type="InterPro" id="IPR050486">
    <property type="entry name" value="Mannose-1P_guanyltransferase"/>
</dbReference>
<protein>
    <submittedName>
        <fullName evidence="4">Mannose-1-phosphate guanylyltransferase</fullName>
    </submittedName>
</protein>
<comment type="caution">
    <text evidence="4">The sequence shown here is derived from an EMBL/GenBank/DDBJ whole genome shotgun (WGS) entry which is preliminary data.</text>
</comment>
<keyword evidence="4" id="KW-0548">Nucleotidyltransferase</keyword>
<dbReference type="InterPro" id="IPR005835">
    <property type="entry name" value="NTP_transferase_dom"/>
</dbReference>
<evidence type="ECO:0000313" key="5">
    <source>
        <dbReference type="Proteomes" id="UP000244016"/>
    </source>
</evidence>
<dbReference type="FunFam" id="3.90.550.10:FF:000013">
    <property type="entry name" value="mannose-1-phosphate guanyltransferase beta"/>
    <property type="match status" value="1"/>
</dbReference>
<accession>A0A2T5G788</accession>
<dbReference type="Gene3D" id="3.90.550.10">
    <property type="entry name" value="Spore Coat Polysaccharide Biosynthesis Protein SpsA, Chain A"/>
    <property type="match status" value="1"/>
</dbReference>
<reference evidence="4 5" key="1">
    <citation type="submission" date="2017-08" db="EMBL/GenBank/DDBJ databases">
        <title>Burning lignite coal seam in the remote Altai Mountains harbors a hydrogen-driven thermophilic microbial community.</title>
        <authorList>
            <person name="Kadnikov V.V."/>
            <person name="Mardanov A.V."/>
            <person name="Ivasenko D."/>
            <person name="Beletsky A.V."/>
            <person name="Karnachuk O.V."/>
            <person name="Ravin N.V."/>
        </authorList>
    </citation>
    <scope>NUCLEOTIDE SEQUENCE [LARGE SCALE GENOMIC DNA]</scope>
    <source>
        <strain evidence="4">AL31</strain>
    </source>
</reference>
<dbReference type="InterPro" id="IPR011004">
    <property type="entry name" value="Trimer_LpxA-like_sf"/>
</dbReference>
<dbReference type="SUPFAM" id="SSF53448">
    <property type="entry name" value="Nucleotide-diphospho-sugar transferases"/>
    <property type="match status" value="1"/>
</dbReference>
<evidence type="ECO:0000256" key="2">
    <source>
        <dbReference type="ARBA" id="ARBA00022737"/>
    </source>
</evidence>
<dbReference type="PANTHER" id="PTHR22572">
    <property type="entry name" value="SUGAR-1-PHOSPHATE GUANYL TRANSFERASE"/>
    <property type="match status" value="1"/>
</dbReference>
<dbReference type="CDD" id="cd04181">
    <property type="entry name" value="NTP_transferase"/>
    <property type="match status" value="1"/>
</dbReference>
<dbReference type="Pfam" id="PF00483">
    <property type="entry name" value="NTP_transferase"/>
    <property type="match status" value="1"/>
</dbReference>
<dbReference type="PROSITE" id="PS00101">
    <property type="entry name" value="HEXAPEP_TRANSFERASES"/>
    <property type="match status" value="1"/>
</dbReference>